<comment type="function">
    <text evidence="32">Transmembrane protein gp41: Acts as a class I viral fusion protein. Under the current model, the protein has at least 3 conformational states: pre-fusion native state, pre-hairpin intermediate state, and post-fusion hairpin state. During fusion of viral and target intracellular membranes, the coiled coil regions (heptad repeats) assume a trimer-of-hairpins structure, positioning the fusion peptide in close proximity to the C-terminal region of the ectodomain. The formation of this structure appears to drive apposition and subsequent fusion of viral and target cell membranes. Complete fusion occurs in host cell endosomes and is dynamin-dependent, however some lipid transfer might occur at the plasma membrane. The virus undergoes clathrin-dependent internalization long before endosomal fusion, thus minimizing the surface exposure of conserved viral epitopes during fusion and reducing the efficacy of inhibitors targeting these epitopes. Membranes fusion leads to delivery of the nucleocapsid into the cytoplasm.</text>
</comment>
<comment type="domain">
    <text evidence="32">The membrane proximal external region (MPER) present in gp41 is a tryptophan-rich region recognized by the antibodies 2F5, Z13, and 4E10. MPER seems to play a role in fusion.</text>
</comment>
<organismHost>
    <name type="scientific">Homo sapiens</name>
    <name type="common">Human</name>
    <dbReference type="NCBI Taxonomy" id="9606"/>
</organismHost>
<dbReference type="Pfam" id="PF00517">
    <property type="entry name" value="GP41"/>
    <property type="match status" value="1"/>
</dbReference>
<accession>A0A3Q8Q242</accession>
<dbReference type="FunFam" id="2.170.40.20:FF:000003">
    <property type="entry name" value="Envelope glycoprotein gp160"/>
    <property type="match status" value="1"/>
</dbReference>
<keyword evidence="20 32" id="KW-0261">Viral envelope protein</keyword>
<comment type="subunit">
    <text evidence="32">The mature envelope protein (Env) consists of a homotrimer of non-covalently associated gp120-gp41 heterodimers. The resulting complex protrudes from the virus surface as a spike. There seems to be as few as 10 spikes on the average virion. Surface protein gp120 interacts with host CD4, CCR5 and CXCR4. Gp120 also interacts with the C-type lectins CD209/DC-SIGN and CLEC4M/DC-SIGNR (collectively referred to as DC-SIGN(R)). Gp120 and gp41 interact with GalCer. Gp120 interacts with host ITGA4/ITGB7 complex; on CD4+ T-cells, this interaction results in rapid activation of integrin ITGAL/LFA-1, which facilitates efficient cell-to-cell spreading of HIV-1. Gp120 interacts with cell-associated heparan sulfate; this interaction increases virus infectivity on permissive cells and may be involved in infection of CD4- cells.</text>
</comment>
<feature type="lipid moiety-binding region" description="S-palmitoyl cysteine; by host" evidence="32">
    <location>
        <position position="753"/>
    </location>
</feature>
<comment type="subcellular location">
    <molecule>Surface protein gp120</molecule>
    <subcellularLocation>
        <location evidence="32">Virion membrane</location>
        <topology evidence="32">Peripheral membrane protein</topology>
    </subcellularLocation>
    <subcellularLocation>
        <location evidence="32">Host cell membrane</location>
        <topology evidence="32">Peripheral membrane protein</topology>
    </subcellularLocation>
    <subcellularLocation>
        <location evidence="32">Host endosome membrane</location>
        <topology evidence="32">Single-pass type I membrane protein</topology>
    </subcellularLocation>
    <text evidence="32">The surface protein is not anchored to the viral envelope, but associates with the extravirion surface through its binding to TM. It is probably concentrated at the site of budding and incorporated into the virions possibly by contacts between the cytoplasmic tail of Env and the N-terminus of Gag.</text>
</comment>
<comment type="domain">
    <text evidence="32 33">The 17 amino acids long immunosuppressive region is present in many retroviral envelope proteins. Synthetic peptides derived from this relatively conserved sequence inhibit immune function in vitro and in vivo.</text>
</comment>
<dbReference type="GO" id="GO:0044175">
    <property type="term" value="C:host cell endosome membrane"/>
    <property type="evidence" value="ECO:0007669"/>
    <property type="project" value="UniProtKB-SubCell"/>
</dbReference>
<keyword evidence="12 32" id="KW-1162">Viral penetration into host cytoplasm</keyword>
<evidence type="ECO:0000256" key="31">
    <source>
        <dbReference type="ARBA" id="ARBA00023296"/>
    </source>
</evidence>
<evidence type="ECO:0000256" key="29">
    <source>
        <dbReference type="ARBA" id="ARBA00023280"/>
    </source>
</evidence>
<sequence length="852" mass="96367">MRVRGIPRNWPQWWIWGILGFWMIIMSRVVGNLWVTVYYGVPVWKEAKTTLFCASDAKAYEKEVHNVWATHACVPTDPNPQEIVMGNVTENFNMWRNDMVEQMHEDIISLWDESLKPCVKLTPLCVTLNCTNATVTNANAISNGNATYNNTGNGEMKNCSFNTTTEIRNKKQQAYALFYKPDIVLINKTYSEYILINCNSSTITQACPKVSFDPIPIHYCAPAGYAILRCNNKTFNGTGPCHNVSTVQCTHGIKPVVSTQLLLNGSLAEGEIIIRSENITNNVKTIIVQLNESVAINCTRPNNNTRKSIRIGPGQTFYATGDIIGDIRQAYCNINRKSWNTTLERIKKKLQEHFPNDTIEFKPHVGGDLEITTHSFNCRGEFFYCNTTNLFNTNNSDSDNTTITLPCRIKQIVNLWQGVGRAMYAPPIAGNITCNSTITGLLLTRDGGINASKTETFRPGGGDMRDNWRSELYKYKVVEIKPLGIAPTTSKRRVVEREKRAVGIGAVFLGFLGAAGSTMGAASLTLTVQARQLLSGIVQQQSNLLRAIEAQQHMLQLTVWGIKQLQARVLAIERYLKDQQLLGLWGCSGKLICTTAVPWNASWSNKSKEDIWNNMTWMQWDIEISNYTNSIYKLLEESQTQQEQNEKDLLALDKWQNLWNWFDITNWLWYIKIFIMIVGGLIGLRIIFAVLSIINRVRQGYSPLSFQTLTPTPRGPDRHEGIEEEGGEQGRDRSVRLVNGFLSLAWDDLRNLCLFSYRHLRDFILVIARVVELLGHSSLRGLQRGWGALKYLGSLVQYWGLELKKSALSLLDTIAIAVAEGTDRIIEFLQRVCRAIRNLPRRIRQGFEAALL</sequence>
<feature type="region of interest" description="Disordered" evidence="34">
    <location>
        <begin position="707"/>
        <end position="730"/>
    </location>
</feature>
<evidence type="ECO:0000256" key="22">
    <source>
        <dbReference type="ARBA" id="ARBA00022989"/>
    </source>
</evidence>
<evidence type="ECO:0000256" key="21">
    <source>
        <dbReference type="ARBA" id="ARBA00022890"/>
    </source>
</evidence>
<dbReference type="InterPro" id="IPR000328">
    <property type="entry name" value="GP41-like"/>
</dbReference>
<name>A0A3Q8Q242_HV1</name>
<comment type="function">
    <text evidence="32">Envelope glycoprotein gp160: Oligomerizes in the host endoplasmic reticulum into predominantly trimers. In a second time, gp160 transits in the host Golgi, where glycosylation is completed. The precursor is then proteolytically cleaved in the trans-Golgi and thereby activated by cellular furin or furin-like proteases to produce gp120 and gp41.</text>
</comment>
<feature type="disulfide bond" evidence="32">
    <location>
        <begin position="53"/>
        <end position="73"/>
    </location>
</feature>
<keyword evidence="8 32" id="KW-1170">Fusion of virus membrane with host endosomal membrane</keyword>
<organism evidence="37">
    <name type="scientific">Human immunodeficiency virus type 1</name>
    <name type="common">HIV-1</name>
    <dbReference type="NCBI Taxonomy" id="11676"/>
    <lineage>
        <taxon>Viruses</taxon>
        <taxon>Riboviria</taxon>
        <taxon>Pararnavirae</taxon>
        <taxon>Artverviricota</taxon>
        <taxon>Revtraviricetes</taxon>
        <taxon>Ortervirales</taxon>
        <taxon>Retroviridae</taxon>
        <taxon>Orthoretrovirinae</taxon>
        <taxon>Lentivirus</taxon>
        <taxon>Lentivirus humimdef1</taxon>
    </lineage>
</organism>
<keyword evidence="19 32" id="KW-1043">Host membrane</keyword>
<dbReference type="GO" id="GO:1903911">
    <property type="term" value="P:positive regulation of receptor clustering"/>
    <property type="evidence" value="ECO:0007669"/>
    <property type="project" value="UniProtKB-UniRule"/>
</dbReference>
<feature type="short sequence motif" description="YXXL motif; contains endocytosis signal" evidence="32">
    <location>
        <begin position="701"/>
        <end position="704"/>
    </location>
</feature>
<comment type="domain">
    <text evidence="32">Some of the most genetically diverse regions of the viral genome are present in Env. They are called variable regions 1 through 5 (V1 through V5). Coreceptor usage of gp120 is determined mainly by the primary structure of the third variable region (V3) in the outer domain of gp120. The sequence of V3 determines which coreceptor, CCR5 and/or CXCR4 (corresponding to R5/macrophage, X4/T cell and R5X4/T cell and macrophage tropism), is used to trigger the fusion potential of the Env complex, and hence which cells the virus can infect. Binding to CCR5 involves a region adjacent in addition to V3.</text>
</comment>
<dbReference type="FunFam" id="2.170.40.20:FF:000002">
    <property type="entry name" value="Envelope glycoprotein gp160"/>
    <property type="match status" value="1"/>
</dbReference>
<dbReference type="GO" id="GO:0019062">
    <property type="term" value="P:virion attachment to host cell"/>
    <property type="evidence" value="ECO:0007669"/>
    <property type="project" value="UniProtKB-UniRule"/>
</dbReference>
<evidence type="ECO:0000256" key="20">
    <source>
        <dbReference type="ARBA" id="ARBA00022879"/>
    </source>
</evidence>
<evidence type="ECO:0000256" key="12">
    <source>
        <dbReference type="ARBA" id="ARBA00022595"/>
    </source>
</evidence>
<keyword evidence="16 32" id="KW-0732">Signal</keyword>
<evidence type="ECO:0000256" key="24">
    <source>
        <dbReference type="ARBA" id="ARBA00023054"/>
    </source>
</evidence>
<keyword evidence="23 32" id="KW-1039">Host endosome</keyword>
<keyword evidence="18 32" id="KW-0946">Virion</keyword>
<reference evidence="37" key="1">
    <citation type="journal article" date="2019" name="J. Virol.">
        <title>Positive selection at key residues in the HIV envelope distinguishes broad and strain-specific plasma neutralizing antibodies.</title>
        <authorList>
            <person name="Mabvakure B.M."/>
            <person name="Scheepers C."/>
            <person name="Garrett N."/>
            <person name="Abdool Karim S."/>
            <person name="Williamson C."/>
            <person name="Morris L."/>
            <person name="Moore P.L."/>
        </authorList>
    </citation>
    <scope>NUCLEOTIDE SEQUENCE</scope>
    <source>
        <strain evidence="38">CAP257_2000_007wpi_E22</strain>
        <strain evidence="37">CAP257_2000_007wpi_JO</strain>
    </source>
</reference>
<keyword evidence="25 32" id="KW-0472">Membrane</keyword>
<dbReference type="GO" id="GO:0020002">
    <property type="term" value="C:host cell plasma membrane"/>
    <property type="evidence" value="ECO:0007669"/>
    <property type="project" value="UniProtKB-SubCell"/>
</dbReference>
<proteinExistence type="inferred from homology"/>
<evidence type="ECO:0000256" key="3">
    <source>
        <dbReference type="ARBA" id="ARBA00004505"/>
    </source>
</evidence>
<dbReference type="Gene3D" id="2.170.40.20">
    <property type="entry name" value="Human immunodeficiency virus 1, Gp160, envelope glycoprotein"/>
    <property type="match status" value="2"/>
</dbReference>
<evidence type="ECO:0000256" key="9">
    <source>
        <dbReference type="ARBA" id="ARBA00022511"/>
    </source>
</evidence>
<keyword evidence="9 32" id="KW-1032">Host cell membrane</keyword>
<dbReference type="FunFam" id="1.20.5.490:FF:000001">
    <property type="entry name" value="Envelope glycoprotein gp160"/>
    <property type="match status" value="1"/>
</dbReference>
<comment type="domain">
    <text evidence="32">The CD4-binding region is targeted by the antibody b12.</text>
</comment>
<evidence type="ECO:0000259" key="36">
    <source>
        <dbReference type="Pfam" id="PF00517"/>
    </source>
</evidence>
<evidence type="ECO:0000256" key="32">
    <source>
        <dbReference type="HAMAP-Rule" id="MF_04083"/>
    </source>
</evidence>
<feature type="region of interest" description="V5" evidence="32">
    <location>
        <begin position="450"/>
        <end position="460"/>
    </location>
</feature>
<keyword evidence="11 32" id="KW-0945">Host-virus interaction</keyword>
<keyword evidence="24 32" id="KW-0175">Coiled coil</keyword>
<dbReference type="Gene3D" id="1.20.5.490">
    <property type="entry name" value="Single helix bin"/>
    <property type="match status" value="1"/>
</dbReference>
<evidence type="ECO:0000256" key="11">
    <source>
        <dbReference type="ARBA" id="ARBA00022581"/>
    </source>
</evidence>
<dbReference type="GO" id="GO:0019064">
    <property type="term" value="P:fusion of virus membrane with host plasma membrane"/>
    <property type="evidence" value="ECO:0007669"/>
    <property type="project" value="UniProtKB-UniRule"/>
</dbReference>
<feature type="domain" description="Human immunodeficiency virus 1 envelope glycoprotein Gp120" evidence="35">
    <location>
        <begin position="33"/>
        <end position="500"/>
    </location>
</feature>
<dbReference type="GO" id="GO:0052031">
    <property type="term" value="P:symbiont-mediated perturbation of host defense response"/>
    <property type="evidence" value="ECO:0007669"/>
    <property type="project" value="UniProtKB-UniRule"/>
</dbReference>
<keyword evidence="28 32" id="KW-0325">Glycoprotein</keyword>
<feature type="topological domain" description="Cytoplasmic" evidence="32">
    <location>
        <begin position="695"/>
        <end position="852"/>
    </location>
</feature>
<gene>
    <name evidence="32 37" type="primary">env</name>
</gene>
<comment type="subcellular location">
    <molecule>Transmembrane protein gp41</molecule>
    <subcellularLocation>
        <location evidence="32">Virion membrane</location>
        <topology evidence="32">Single-pass type I membrane protein</topology>
    </subcellularLocation>
    <subcellularLocation>
        <location evidence="32">Host cell membrane</location>
        <topology evidence="32">Single-pass type I membrane protein</topology>
    </subcellularLocation>
    <subcellularLocation>
        <location evidence="32">Host endosome membrane</location>
        <topology evidence="32">Single-pass type I membrane protein</topology>
    </subcellularLocation>
    <text evidence="32">It is probably concentrated at the site of budding and incorporated into the virions possibly by contacts between the cytoplasmic tail of Env and the N-terminus of Gag.</text>
</comment>
<dbReference type="GO" id="GO:0016020">
    <property type="term" value="C:membrane"/>
    <property type="evidence" value="ECO:0007669"/>
    <property type="project" value="UniProtKB-UniRule"/>
</dbReference>
<dbReference type="GO" id="GO:0039654">
    <property type="term" value="P:fusion of virus membrane with host endosome membrane"/>
    <property type="evidence" value="ECO:0007669"/>
    <property type="project" value="UniProtKB-UniRule"/>
</dbReference>
<comment type="PTM">
    <text evidence="32">Highly glycosylated by host. The high number of glycan on the protein is reffered to as 'glycan shield' because it contributes to hide protein sequence from adaptive immune system.</text>
</comment>
<feature type="domain" description="Retroviral envelope protein GP41-like" evidence="36">
    <location>
        <begin position="519"/>
        <end position="709"/>
    </location>
</feature>
<evidence type="ECO:0000256" key="27">
    <source>
        <dbReference type="ARBA" id="ARBA00023157"/>
    </source>
</evidence>
<evidence type="ECO:0000256" key="33">
    <source>
        <dbReference type="RuleBase" id="RU363095"/>
    </source>
</evidence>
<keyword evidence="13 32" id="KW-0165">Cleavage on pair of basic residues</keyword>
<comment type="PTM">
    <text evidence="32">Palmitoylation of the transmembrane protein and of Env polyprotein (prior to its proteolytic cleavage) is essential for their association with host cell membrane lipid rafts. Palmitoylation is therefore required for envelope trafficking to classical lipid rafts, but not for viral replication.</text>
</comment>
<evidence type="ECO:0000256" key="18">
    <source>
        <dbReference type="ARBA" id="ARBA00022844"/>
    </source>
</evidence>
<feature type="region of interest" description="V2" evidence="32">
    <location>
        <begin position="159"/>
        <end position="198"/>
    </location>
</feature>
<dbReference type="GO" id="GO:0005198">
    <property type="term" value="F:structural molecule activity"/>
    <property type="evidence" value="ECO:0007669"/>
    <property type="project" value="UniProtKB-UniRule"/>
</dbReference>
<feature type="transmembrane region" description="Helical" evidence="33">
    <location>
        <begin position="13"/>
        <end position="41"/>
    </location>
</feature>
<evidence type="ECO:0000256" key="7">
    <source>
        <dbReference type="ARBA" id="ARBA00022506"/>
    </source>
</evidence>
<dbReference type="CDD" id="cd09909">
    <property type="entry name" value="HIV-1-like_HR1-HR2"/>
    <property type="match status" value="1"/>
</dbReference>
<evidence type="ECO:0000256" key="5">
    <source>
        <dbReference type="ARBA" id="ARBA00004578"/>
    </source>
</evidence>
<comment type="similarity">
    <text evidence="32">Belongs to the HIV-1 env protein family.</text>
</comment>
<dbReference type="HAMAP" id="MF_04083">
    <property type="entry name" value="HIV_ENV"/>
    <property type="match status" value="1"/>
</dbReference>
<evidence type="ECO:0000259" key="35">
    <source>
        <dbReference type="Pfam" id="PF00516"/>
    </source>
</evidence>
<feature type="disulfide bond" evidence="32">
    <location>
        <begin position="220"/>
        <end position="249"/>
    </location>
</feature>
<keyword evidence="31 32" id="KW-1160">Virus entry into host cell</keyword>
<dbReference type="InterPro" id="IPR000777">
    <property type="entry name" value="HIV1_Gp120"/>
</dbReference>
<dbReference type="GO" id="GO:0055036">
    <property type="term" value="C:virion membrane"/>
    <property type="evidence" value="ECO:0007669"/>
    <property type="project" value="UniProtKB-SubCell"/>
</dbReference>
<feature type="disulfide bond" evidence="32">
    <location>
        <begin position="230"/>
        <end position="241"/>
    </location>
</feature>
<feature type="chain" id="PRO_5042630778" description="Envelope glycoprotein gp160" evidence="32">
    <location>
        <begin position="32"/>
        <end position="852"/>
    </location>
</feature>
<dbReference type="InterPro" id="IPR036377">
    <property type="entry name" value="Gp120_core_sf"/>
</dbReference>
<dbReference type="GO" id="GO:0019031">
    <property type="term" value="C:viral envelope"/>
    <property type="evidence" value="ECO:0007669"/>
    <property type="project" value="UniProtKB-KW"/>
</dbReference>
<dbReference type="SUPFAM" id="SSF56502">
    <property type="entry name" value="gp120 core"/>
    <property type="match status" value="2"/>
</dbReference>
<evidence type="ECO:0000256" key="17">
    <source>
        <dbReference type="ARBA" id="ARBA00022804"/>
    </source>
</evidence>
<evidence type="ECO:0000313" key="38">
    <source>
        <dbReference type="EMBL" id="AZI72167.1"/>
    </source>
</evidence>
<feature type="region of interest" description="CD4-binding loop" evidence="32">
    <location>
        <begin position="364"/>
        <end position="374"/>
    </location>
</feature>
<comment type="subcellular location">
    <subcellularLocation>
        <location evidence="3">Host cell membrane</location>
        <topology evidence="3">Peripheral membrane protein</topology>
    </subcellularLocation>
    <subcellularLocation>
        <location evidence="1">Host cell membrane</location>
        <topology evidence="1">Single-pass type I membrane protein</topology>
    </subcellularLocation>
    <subcellularLocation>
        <location evidence="2">Host endosome membrane</location>
        <topology evidence="2">Peripheral membrane protein</topology>
    </subcellularLocation>
    <subcellularLocation>
        <location evidence="5">Host endosome membrane</location>
        <topology evidence="5">Single-pass type I membrane protein</topology>
    </subcellularLocation>
    <subcellularLocation>
        <location evidence="6">Virion membrane</location>
        <topology evidence="6">Peripheral membrane protein</topology>
    </subcellularLocation>
    <subcellularLocation>
        <location evidence="4">Virion membrane</location>
        <topology evidence="4">Single-pass type I membrane protein</topology>
    </subcellularLocation>
</comment>
<feature type="region of interest" description="MPER; binding to GalCer" evidence="32">
    <location>
        <begin position="651"/>
        <end position="672"/>
    </location>
</feature>
<comment type="function">
    <text evidence="32">Surface protein gp120: Attaches the virus to the host lymphoid cell by binding to the primary receptor CD4. This interaction induces a structural rearrangement creating a high affinity binding site for a chemokine coreceptor like CXCR4 and/or CCR5. Acts as a ligand for CD209/DC-SIGN and CLEC4M/DC-SIGNR, which are respectively found on dendritic cells (DCs), and on endothelial cells of liver sinusoids and lymph node sinuses. These interactions allow capture of viral particles at mucosal surfaces by these cells and subsequent transmission to permissive cells. HIV subverts the migration properties of dendritic cells to gain access to CD4+ T-cells in lymph nodes. Virus transmission to permissive T-cells occurs either in trans (without DCs infection, through viral capture and transmission), or in cis (following DCs productive infection, through the usual CD4-gp120 interaction), thereby inducing a robust infection. In trans infection, bound virions remain infectious over days and it is proposed that they are not degraded, but protected in non-lysosomal acidic organelles within the DCs close to the cell membrane thus contributing to the viral infectious potential during DCs' migration from the periphery to the lymphoid tissues. On arrival at lymphoid tissues, intact virions recycle back to DCs' cell surface allowing virus transmission to CD4+ T-cells.</text>
</comment>
<evidence type="ECO:0000256" key="34">
    <source>
        <dbReference type="SAM" id="MobiDB-lite"/>
    </source>
</evidence>
<dbReference type="EMBL" id="MK206080">
    <property type="protein sequence ID" value="AZI72162.1"/>
    <property type="molecule type" value="Genomic_RNA"/>
</dbReference>
<dbReference type="Gene3D" id="1.10.287.210">
    <property type="match status" value="1"/>
</dbReference>
<dbReference type="GO" id="GO:0019082">
    <property type="term" value="P:viral protein processing"/>
    <property type="evidence" value="ECO:0007669"/>
    <property type="project" value="UniProtKB-UniRule"/>
</dbReference>
<feature type="chain" id="PRO_5042630774" description="Transmembrane protein gp41" evidence="32">
    <location>
        <begin position="501"/>
        <end position="852"/>
    </location>
</feature>
<evidence type="ECO:0000256" key="16">
    <source>
        <dbReference type="ARBA" id="ARBA00022729"/>
    </source>
</evidence>
<feature type="coiled-coil region" evidence="32">
    <location>
        <begin position="622"/>
        <end position="656"/>
    </location>
</feature>
<keyword evidence="15 32" id="KW-0053">Apoptosis</keyword>
<feature type="short sequence motif" description="Di-leucine internalization motif" evidence="32">
    <location>
        <begin position="851"/>
        <end position="852"/>
    </location>
</feature>
<evidence type="ECO:0000256" key="14">
    <source>
        <dbReference type="ARBA" id="ARBA00022692"/>
    </source>
</evidence>
<protein>
    <recommendedName>
        <fullName evidence="32">Envelope glycoprotein gp160</fullName>
    </recommendedName>
    <alternativeName>
        <fullName evidence="32">Env polyprotein</fullName>
    </alternativeName>
    <component>
        <recommendedName>
            <fullName evidence="32">Surface protein gp120</fullName>
            <shortName evidence="32">SU</shortName>
        </recommendedName>
        <alternativeName>
            <fullName evidence="32">Glycoprotein 120</fullName>
            <shortName evidence="32">gp120</shortName>
        </alternativeName>
    </component>
    <component>
        <recommendedName>
            <fullName evidence="32">Transmembrane protein gp41</fullName>
            <shortName evidence="32">TM</shortName>
        </recommendedName>
        <alternativeName>
            <fullName evidence="32">Glycoprotein 41</fullName>
            <shortName evidence="32">gp41</shortName>
        </alternativeName>
    </component>
</protein>
<evidence type="ECO:0000313" key="37">
    <source>
        <dbReference type="EMBL" id="AZI72162.1"/>
    </source>
</evidence>
<evidence type="ECO:0000256" key="19">
    <source>
        <dbReference type="ARBA" id="ARBA00022870"/>
    </source>
</evidence>
<dbReference type="EMBL" id="MK206085">
    <property type="protein sequence ID" value="AZI72167.1"/>
    <property type="molecule type" value="Genomic_RNA"/>
</dbReference>
<comment type="PTM">
    <text evidence="32">Specific enzymatic cleavages in vivo yield mature proteins. Envelope glycoproteins are synthesized as a inactive precursor that is heavily N-glycosylated and processed likely by host cell furin in the Golgi to yield the mature SU and TM proteins. The cleavage site between SU and TM requires the minimal sequence [KR]-X-[KR]-R. About 2 of the 9 disulfide bonds of gp41 are reduced by P4HB/PDI, following binding to CD4 receptor.</text>
</comment>
<dbReference type="GO" id="GO:1903908">
    <property type="term" value="P:positive regulation of plasma membrane raft polarization"/>
    <property type="evidence" value="ECO:0007669"/>
    <property type="project" value="UniProtKB-UniRule"/>
</dbReference>
<keyword evidence="7 32" id="KW-1168">Fusion of virus membrane with host membrane</keyword>
<keyword evidence="17 32" id="KW-1161">Viral attachment to host cell</keyword>
<dbReference type="SUPFAM" id="SSF58069">
    <property type="entry name" value="Virus ectodomain"/>
    <property type="match status" value="1"/>
</dbReference>
<evidence type="ECO:0000256" key="13">
    <source>
        <dbReference type="ARBA" id="ARBA00022685"/>
    </source>
</evidence>
<feature type="region of interest" description="Fusion peptide" evidence="32">
    <location>
        <begin position="501"/>
        <end position="521"/>
    </location>
</feature>
<dbReference type="Pfam" id="PF00516">
    <property type="entry name" value="GP120"/>
    <property type="match status" value="1"/>
</dbReference>
<keyword evidence="22 32" id="KW-1133">Transmembrane helix</keyword>
<evidence type="ECO:0000256" key="2">
    <source>
        <dbReference type="ARBA" id="ARBA00004433"/>
    </source>
</evidence>
<evidence type="ECO:0000256" key="23">
    <source>
        <dbReference type="ARBA" id="ARBA00023046"/>
    </source>
</evidence>
<feature type="disulfide bond" evidence="32">
    <location>
        <begin position="587"/>
        <end position="593"/>
    </location>
</feature>
<dbReference type="InterPro" id="IPR037527">
    <property type="entry name" value="Gp160"/>
</dbReference>
<comment type="miscellaneous">
    <text evidence="32">Inhibitors targeting HIV-1 viral envelope proteins are used as antiretroviral drugs. Attachment of virions to the cell surface via non-specific interactions and CD4 binding can be blocked by inhibitors that include cyanovirin-N, cyclotriazadisulfonamide analogs, PRO 2000, TNX 355 and PRO 542. In addition, BMS 806 can block CD4-induced conformational changes. Env interactions with the coreceptor molecules can be targeted by CCR5 antagonists including SCH-D, maraviroc (UK 427857) and aplaviroc (GW 873140), and the CXCR4 antagonist AMD 070. Fusion of viral and cellular membranes can be inhibited by peptides such as enfuvirtide and tifuvirtide (T 1249). Resistance to inhibitors associated with mutations in Env are observed. Most of the time, single mutations confer only a modest reduction in drug susceptibility. Combination of several mutations is usually required to develop a high-level drug resistance.</text>
</comment>
<keyword evidence="21 32" id="KW-1164">Virus endocytosis by host</keyword>
<dbReference type="FunFam" id="1.10.287.210:FF:000001">
    <property type="entry name" value="Envelope glycoprotein gp160"/>
    <property type="match status" value="1"/>
</dbReference>
<evidence type="ECO:0000256" key="28">
    <source>
        <dbReference type="ARBA" id="ARBA00023180"/>
    </source>
</evidence>
<feature type="lipid moiety-binding region" description="S-palmitoyl cysteine; by host" evidence="32">
    <location>
        <position position="833"/>
    </location>
</feature>
<feature type="site" description="Cleavage; by host furin" evidence="32">
    <location>
        <begin position="500"/>
        <end position="501"/>
    </location>
</feature>
<feature type="transmembrane region" description="Helical" evidence="33">
    <location>
        <begin position="667"/>
        <end position="694"/>
    </location>
</feature>
<comment type="miscellaneous">
    <text evidence="32">HIV-1 lineages are divided in three main groups, M (for Major), O (for Outlier), and N (for New, or Non-M, Non-O). The vast majority of strains found worldwide belong to the group M. Group O seems to be endemic to and largely confined to Cameroon and neighboring countries in West Central Africa, where these viruses represent a small minority of HIV-1 strains. The group N is represented by a limited number of isolates from Cameroonian persons. The group M is further subdivided in 9 clades or subtypes (A to D, F to H, J and K).</text>
</comment>
<keyword evidence="30 32" id="KW-0449">Lipoprotein</keyword>
<feature type="region of interest" description="Immunosuppression" evidence="32">
    <location>
        <begin position="563"/>
        <end position="581"/>
    </location>
</feature>
<evidence type="ECO:0000256" key="1">
    <source>
        <dbReference type="ARBA" id="ARBA00004402"/>
    </source>
</evidence>
<keyword evidence="14 32" id="KW-0812">Transmembrane</keyword>
<comment type="domain">
    <text evidence="32">The YXXL motif is involved in determining the exact site of viral release at the surface of infected mononuclear cells and promotes endocytosis. YXXL and di-leucine endocytosis motifs interact directly or indirectly with the clathrin adapter complexes, opperate independently, and their activities are not additive.</text>
</comment>
<evidence type="ECO:0000256" key="26">
    <source>
        <dbReference type="ARBA" id="ARBA00023139"/>
    </source>
</evidence>
<keyword evidence="26 32" id="KW-0564">Palmitate</keyword>
<dbReference type="GO" id="GO:0075512">
    <property type="term" value="P:clathrin-dependent endocytosis of virus by host cell"/>
    <property type="evidence" value="ECO:0007669"/>
    <property type="project" value="UniProtKB-UniRule"/>
</dbReference>
<evidence type="ECO:0000256" key="25">
    <source>
        <dbReference type="ARBA" id="ARBA00023136"/>
    </source>
</evidence>
<evidence type="ECO:0000256" key="30">
    <source>
        <dbReference type="ARBA" id="ARBA00023288"/>
    </source>
</evidence>
<keyword evidence="27 32" id="KW-1015">Disulfide bond</keyword>
<comment type="caution">
    <text evidence="32 33">Lacks conserved residue(s) required for the propagation of feature annotation.</text>
</comment>
<evidence type="ECO:0000256" key="4">
    <source>
        <dbReference type="ARBA" id="ARBA00004563"/>
    </source>
</evidence>
<evidence type="ECO:0000256" key="6">
    <source>
        <dbReference type="ARBA" id="ARBA00004650"/>
    </source>
</evidence>
<evidence type="ECO:0000256" key="8">
    <source>
        <dbReference type="ARBA" id="ARBA00022510"/>
    </source>
</evidence>
<keyword evidence="29 32" id="KW-0899">Viral immunoevasion</keyword>
<evidence type="ECO:0000256" key="15">
    <source>
        <dbReference type="ARBA" id="ARBA00022703"/>
    </source>
</evidence>
<feature type="transmembrane region" description="Helical" evidence="33">
    <location>
        <begin position="501"/>
        <end position="524"/>
    </location>
</feature>
<keyword evidence="10 32" id="KW-1165">Clathrin-mediated endocytosis of virus by host</keyword>
<evidence type="ECO:0000256" key="10">
    <source>
        <dbReference type="ARBA" id="ARBA00022570"/>
    </source>
</evidence>